<keyword evidence="1" id="KW-0802">TPR repeat</keyword>
<feature type="signal peptide" evidence="2">
    <location>
        <begin position="1"/>
        <end position="28"/>
    </location>
</feature>
<gene>
    <name evidence="3" type="ORF">I7730_17240</name>
</gene>
<reference evidence="3" key="2">
    <citation type="submission" date="2019-01" db="EMBL/GenBank/DDBJ databases">
        <authorList>
            <consortium name="NCBI Pathogen Detection Project"/>
        </authorList>
    </citation>
    <scope>NUCLEOTIDE SEQUENCE</scope>
    <source>
        <strain evidence="3">BCW_3452</strain>
    </source>
</reference>
<dbReference type="PROSITE" id="PS51257">
    <property type="entry name" value="PROKAR_LIPOPROTEIN"/>
    <property type="match status" value="1"/>
</dbReference>
<sequence>MKFAYKLLVSIFALLLVGCAAPSSQPSAESLNSLADTAFEYARYDSAKNKYQQVLEIYPEEVHARLMLARIDLLEDRPHAAQAQLQQLLLEKSDNAAEAAFILGRYYLNQGELLQASNYLQQGLGFDEQHAGLHNLLAITKDEQQFTEQAEKHFLRAIELEPDSKSFRVNLSFHYLLKGEFKLAQSQLQPLMKGNRVPDFVTQHYALVLLAQDEEQQAFELLTHSMSSQQAEQDIALLKQQLSRLQ</sequence>
<feature type="repeat" description="TPR" evidence="1">
    <location>
        <begin position="28"/>
        <end position="61"/>
    </location>
</feature>
<dbReference type="PROSITE" id="PS50005">
    <property type="entry name" value="TPR"/>
    <property type="match status" value="2"/>
</dbReference>
<proteinExistence type="predicted"/>
<dbReference type="Pfam" id="PF14559">
    <property type="entry name" value="TPR_19"/>
    <property type="match status" value="1"/>
</dbReference>
<dbReference type="SMART" id="SM00028">
    <property type="entry name" value="TPR"/>
    <property type="match status" value="3"/>
</dbReference>
<protein>
    <submittedName>
        <fullName evidence="3">Tetratricopeptide repeat protein</fullName>
    </submittedName>
</protein>
<dbReference type="Proteomes" id="UP000863257">
    <property type="component" value="Unassembled WGS sequence"/>
</dbReference>
<reference evidence="3" key="1">
    <citation type="journal article" date="2018" name="Genome Biol.">
        <title>SKESA: strategic k-mer extension for scrupulous assemblies.</title>
        <authorList>
            <person name="Souvorov A."/>
            <person name="Agarwala R."/>
            <person name="Lipman D.J."/>
        </authorList>
    </citation>
    <scope>NUCLEOTIDE SEQUENCE</scope>
    <source>
        <strain evidence="3">BCW_3452</strain>
    </source>
</reference>
<dbReference type="SUPFAM" id="SSF48452">
    <property type="entry name" value="TPR-like"/>
    <property type="match status" value="1"/>
</dbReference>
<feature type="chain" id="PRO_5034569355" evidence="2">
    <location>
        <begin position="29"/>
        <end position="246"/>
    </location>
</feature>
<dbReference type="AlphaFoldDB" id="A0A8H9N2E2"/>
<comment type="caution">
    <text evidence="3">The sequence shown here is derived from an EMBL/GenBank/DDBJ whole genome shotgun (WGS) entry which is preliminary data.</text>
</comment>
<accession>A0A8H9N2E2</accession>
<feature type="repeat" description="TPR" evidence="1">
    <location>
        <begin position="97"/>
        <end position="130"/>
    </location>
</feature>
<dbReference type="EMBL" id="DACRBY010000022">
    <property type="protein sequence ID" value="HAS8541532.1"/>
    <property type="molecule type" value="Genomic_DNA"/>
</dbReference>
<keyword evidence="2" id="KW-0732">Signal</keyword>
<evidence type="ECO:0000256" key="2">
    <source>
        <dbReference type="SAM" id="SignalP"/>
    </source>
</evidence>
<dbReference type="RefSeq" id="WP_061058691.1">
    <property type="nucleotide sequence ID" value="NZ_CP014049.2"/>
</dbReference>
<evidence type="ECO:0000313" key="3">
    <source>
        <dbReference type="EMBL" id="HAS8541532.1"/>
    </source>
</evidence>
<name>A0A8H9N2E2_VIBVL</name>
<dbReference type="Gene3D" id="1.25.40.10">
    <property type="entry name" value="Tetratricopeptide repeat domain"/>
    <property type="match status" value="1"/>
</dbReference>
<dbReference type="InterPro" id="IPR019734">
    <property type="entry name" value="TPR_rpt"/>
</dbReference>
<organism evidence="3">
    <name type="scientific">Vibrio vulnificus</name>
    <dbReference type="NCBI Taxonomy" id="672"/>
    <lineage>
        <taxon>Bacteria</taxon>
        <taxon>Pseudomonadati</taxon>
        <taxon>Pseudomonadota</taxon>
        <taxon>Gammaproteobacteria</taxon>
        <taxon>Vibrionales</taxon>
        <taxon>Vibrionaceae</taxon>
        <taxon>Vibrio</taxon>
    </lineage>
</organism>
<evidence type="ECO:0000256" key="1">
    <source>
        <dbReference type="PROSITE-ProRule" id="PRU00339"/>
    </source>
</evidence>
<dbReference type="InterPro" id="IPR011990">
    <property type="entry name" value="TPR-like_helical_dom_sf"/>
</dbReference>